<dbReference type="InterPro" id="IPR010296">
    <property type="entry name" value="DUF899_thioredox"/>
</dbReference>
<dbReference type="EMBL" id="MVHF01000057">
    <property type="protein sequence ID" value="ORA24387.1"/>
    <property type="molecule type" value="Genomic_DNA"/>
</dbReference>
<organism evidence="1 2">
    <name type="scientific">Mycobacterium aquaticum</name>
    <dbReference type="NCBI Taxonomy" id="1927124"/>
    <lineage>
        <taxon>Bacteria</taxon>
        <taxon>Bacillati</taxon>
        <taxon>Actinomycetota</taxon>
        <taxon>Actinomycetes</taxon>
        <taxon>Mycobacteriales</taxon>
        <taxon>Mycobacteriaceae</taxon>
        <taxon>Mycobacterium</taxon>
    </lineage>
</organism>
<dbReference type="STRING" id="1927124.BST13_34150"/>
<gene>
    <name evidence="1" type="ORF">BST13_34150</name>
</gene>
<dbReference type="Proteomes" id="UP000192448">
    <property type="component" value="Unassembled WGS sequence"/>
</dbReference>
<proteinExistence type="predicted"/>
<name>A0A1X0A2U4_9MYCO</name>
<evidence type="ECO:0008006" key="3">
    <source>
        <dbReference type="Google" id="ProtNLM"/>
    </source>
</evidence>
<dbReference type="AlphaFoldDB" id="A0A1X0A2U4"/>
<dbReference type="OrthoDB" id="4721017at2"/>
<comment type="caution">
    <text evidence="1">The sequence shown here is derived from an EMBL/GenBank/DDBJ whole genome shotgun (WGS) entry which is preliminary data.</text>
</comment>
<evidence type="ECO:0000313" key="2">
    <source>
        <dbReference type="Proteomes" id="UP000192448"/>
    </source>
</evidence>
<sequence length="234" mass="26873">MKTPPIVTAQEWDAAHREMLVREKELTRARDDLAARRRRMPWTPVRPDYQFDGPDGTVTLLDLFDGRRQLIVYRAFVDPGVHGWPEHGCVGCSLMADHIGNLAHLNARNTTLVYASRGSQADIARIKARMGWHIPWCTINAEPAAGQPFDVDFGVDQWHGTNAFIRDGDRVYRTYFINNRGDEAFVNTWSFLDMTALGRQETWEDSPEGYPQSAPYEWWNWHDEYGPRPAASCH</sequence>
<accession>A0A1X0A2U4</accession>
<dbReference type="Pfam" id="PF05988">
    <property type="entry name" value="DUF899"/>
    <property type="match status" value="1"/>
</dbReference>
<protein>
    <recommendedName>
        <fullName evidence="3">DUF899 domain-containing protein</fullName>
    </recommendedName>
</protein>
<evidence type="ECO:0000313" key="1">
    <source>
        <dbReference type="EMBL" id="ORA24387.1"/>
    </source>
</evidence>
<dbReference type="RefSeq" id="WP_083170113.1">
    <property type="nucleotide sequence ID" value="NZ_MVHF01000057.1"/>
</dbReference>
<keyword evidence="2" id="KW-1185">Reference proteome</keyword>
<reference evidence="1 2" key="1">
    <citation type="submission" date="2017-02" db="EMBL/GenBank/DDBJ databases">
        <title>The new phylogeny of genus Mycobacterium.</title>
        <authorList>
            <person name="Tortoli E."/>
            <person name="Trovato A."/>
            <person name="Cirillo D.M."/>
        </authorList>
    </citation>
    <scope>NUCLEOTIDE SEQUENCE [LARGE SCALE GENOMIC DNA]</scope>
    <source>
        <strain evidence="1 2">RW6</strain>
    </source>
</reference>